<dbReference type="EMBL" id="JADQAZ010000003">
    <property type="protein sequence ID" value="MBT0958542.1"/>
    <property type="molecule type" value="Genomic_DNA"/>
</dbReference>
<evidence type="ECO:0000313" key="1">
    <source>
        <dbReference type="EMBL" id="MBT0958542.1"/>
    </source>
</evidence>
<keyword evidence="2" id="KW-1185">Reference proteome</keyword>
<dbReference type="AlphaFoldDB" id="A0AAP2G930"/>
<protein>
    <submittedName>
        <fullName evidence="1">Anti-sigma factor</fullName>
    </submittedName>
</protein>
<evidence type="ECO:0000313" key="2">
    <source>
        <dbReference type="Proteomes" id="UP001315686"/>
    </source>
</evidence>
<dbReference type="Proteomes" id="UP001315686">
    <property type="component" value="Unassembled WGS sequence"/>
</dbReference>
<proteinExistence type="predicted"/>
<comment type="caution">
    <text evidence="1">The sequence shown here is derived from an EMBL/GenBank/DDBJ whole genome shotgun (WGS) entry which is preliminary data.</text>
</comment>
<sequence length="277" mass="28855">MTNPVTEQDALQTRISAYIDGALPPQEAEAFEAEAAANPEVAAELDAMLAVEAELTAAFDDLLDTPVPEALEQGIMAEQTPAPSPAPAAANANQPPQRNWPALATAACALLAVGVAGGYGLGLSNRAAPEVHREYVEVVKAPGWKAQVADYHRIYAAQTRHLVEVPATEKDHIETWLTATIGAPVRVPDLSGAGYTFEGARLLVAAGKPVFQLVFTDANGGVIALCGLKGGGNDAPAPQEFGDLTMIGWQNAETDFVLVGPAETDLIPLAETLATSL</sequence>
<accession>A0AAP2G930</accession>
<gene>
    <name evidence="1" type="ORF">IV417_14225</name>
</gene>
<organism evidence="1 2">
    <name type="scientific">Harenicola maris</name>
    <dbReference type="NCBI Taxonomy" id="2841044"/>
    <lineage>
        <taxon>Bacteria</taxon>
        <taxon>Pseudomonadati</taxon>
        <taxon>Pseudomonadota</taxon>
        <taxon>Alphaproteobacteria</taxon>
        <taxon>Rhodobacterales</taxon>
        <taxon>Paracoccaceae</taxon>
        <taxon>Harenicola</taxon>
    </lineage>
</organism>
<reference evidence="1 2" key="1">
    <citation type="journal article" date="2021" name="Arch. Microbiol.">
        <title>Harenicola maris gen. nov., sp. nov. isolated from the Sea of Japan shallow sediments.</title>
        <authorList>
            <person name="Romanenko L.A."/>
            <person name="Kurilenko V.V."/>
            <person name="Chernysheva N.Y."/>
            <person name="Tekutyeva L.A."/>
            <person name="Velansky P.V."/>
            <person name="Svetashev V.I."/>
            <person name="Isaeva M.P."/>
        </authorList>
    </citation>
    <scope>NUCLEOTIDE SEQUENCE [LARGE SCALE GENOMIC DNA]</scope>
    <source>
        <strain evidence="1 2">KMM 3653</strain>
    </source>
</reference>
<name>A0AAP2G930_9RHOB</name>
<dbReference type="RefSeq" id="WP_327794773.1">
    <property type="nucleotide sequence ID" value="NZ_JADQAZ010000003.1"/>
</dbReference>